<organism evidence="1 2">
    <name type="scientific">Marvinbryantia formatexigens DSM 14469</name>
    <dbReference type="NCBI Taxonomy" id="478749"/>
    <lineage>
        <taxon>Bacteria</taxon>
        <taxon>Bacillati</taxon>
        <taxon>Bacillota</taxon>
        <taxon>Clostridia</taxon>
        <taxon>Lachnospirales</taxon>
        <taxon>Lachnospiraceae</taxon>
        <taxon>Marvinbryantia</taxon>
    </lineage>
</organism>
<comment type="caution">
    <text evidence="1">The sequence shown here is derived from an EMBL/GenBank/DDBJ whole genome shotgun (WGS) entry which is preliminary data.</text>
</comment>
<dbReference type="Proteomes" id="UP000005561">
    <property type="component" value="Unassembled WGS sequence"/>
</dbReference>
<evidence type="ECO:0000313" key="2">
    <source>
        <dbReference type="Proteomes" id="UP000005561"/>
    </source>
</evidence>
<protein>
    <submittedName>
        <fullName evidence="1">Uncharacterized protein</fullName>
    </submittedName>
</protein>
<evidence type="ECO:0000313" key="1">
    <source>
        <dbReference type="EMBL" id="EET62446.1"/>
    </source>
</evidence>
<name>C6LA39_9FIRM</name>
<dbReference type="EMBL" id="ACCL02000002">
    <property type="protein sequence ID" value="EET62446.1"/>
    <property type="molecule type" value="Genomic_DNA"/>
</dbReference>
<dbReference type="AlphaFoldDB" id="C6LA39"/>
<sequence length="54" mass="6243">MSATIVIRKPSKYVNPRKKLKFQNRLLAIVGVKGFLDMRCPILKNIQQDICINQ</sequence>
<gene>
    <name evidence="1" type="ORF">BRYFOR_05481</name>
</gene>
<keyword evidence="2" id="KW-1185">Reference proteome</keyword>
<proteinExistence type="predicted"/>
<accession>C6LA39</accession>
<reference evidence="1" key="1">
    <citation type="submission" date="2009-07" db="EMBL/GenBank/DDBJ databases">
        <authorList>
            <person name="Weinstock G."/>
            <person name="Sodergren E."/>
            <person name="Clifton S."/>
            <person name="Fulton L."/>
            <person name="Fulton B."/>
            <person name="Courtney L."/>
            <person name="Fronick C."/>
            <person name="Harrison M."/>
            <person name="Strong C."/>
            <person name="Farmer C."/>
            <person name="Delahaunty K."/>
            <person name="Markovic C."/>
            <person name="Hall O."/>
            <person name="Minx P."/>
            <person name="Tomlinson C."/>
            <person name="Mitreva M."/>
            <person name="Nelson J."/>
            <person name="Hou S."/>
            <person name="Wollam A."/>
            <person name="Pepin K.H."/>
            <person name="Johnson M."/>
            <person name="Bhonagiri V."/>
            <person name="Nash W.E."/>
            <person name="Warren W."/>
            <person name="Chinwalla A."/>
            <person name="Mardis E.R."/>
            <person name="Wilson R.K."/>
        </authorList>
    </citation>
    <scope>NUCLEOTIDE SEQUENCE [LARGE SCALE GENOMIC DNA]</scope>
    <source>
        <strain evidence="1">DSM 14469</strain>
    </source>
</reference>